<dbReference type="PANTHER" id="PTHR10110">
    <property type="entry name" value="SODIUM/HYDROGEN EXCHANGER"/>
    <property type="match status" value="1"/>
</dbReference>
<comment type="similarity">
    <text evidence="9">Belongs to the monovalent cation:proton antiporter 1 (CPA1) transporter (TC 2.A.36) family.</text>
</comment>
<dbReference type="GO" id="GO:0015386">
    <property type="term" value="F:potassium:proton antiporter activity"/>
    <property type="evidence" value="ECO:0007669"/>
    <property type="project" value="TreeGrafter"/>
</dbReference>
<feature type="transmembrane region" description="Helical" evidence="11">
    <location>
        <begin position="289"/>
        <end position="312"/>
    </location>
</feature>
<dbReference type="OMA" id="CNNRVFM"/>
<feature type="region of interest" description="Disordered" evidence="10">
    <location>
        <begin position="815"/>
        <end position="875"/>
    </location>
</feature>
<organism evidence="15">
    <name type="scientific">Salpingoeca rosetta (strain ATCC 50818 / BSB-021)</name>
    <dbReference type="NCBI Taxonomy" id="946362"/>
    <lineage>
        <taxon>Eukaryota</taxon>
        <taxon>Choanoflagellata</taxon>
        <taxon>Craspedida</taxon>
        <taxon>Salpingoecidae</taxon>
        <taxon>Salpingoeca</taxon>
    </lineage>
</organism>
<evidence type="ECO:0000313" key="14">
    <source>
        <dbReference type="EMBL" id="EGD75496.1"/>
    </source>
</evidence>
<dbReference type="STRING" id="946362.F2UG68"/>
<feature type="domain" description="Cation/H+ exchanger transmembrane" evidence="13">
    <location>
        <begin position="123"/>
        <end position="522"/>
    </location>
</feature>
<evidence type="ECO:0000256" key="4">
    <source>
        <dbReference type="ARBA" id="ARBA00022989"/>
    </source>
</evidence>
<evidence type="ECO:0000256" key="5">
    <source>
        <dbReference type="ARBA" id="ARBA00023053"/>
    </source>
</evidence>
<evidence type="ECO:0000256" key="1">
    <source>
        <dbReference type="ARBA" id="ARBA00004141"/>
    </source>
</evidence>
<evidence type="ECO:0000256" key="12">
    <source>
        <dbReference type="SAM" id="SignalP"/>
    </source>
</evidence>
<dbReference type="OrthoDB" id="196264at2759"/>
<sequence>MRRCRRSRARRVIACFALLAAVACLAPASLVRCDEAANTSDSHAASAEADSHGAASAAHSPEVCPANVSTNPFYKAYFDSEKDLPLGSEGFIENLEERSHLEVFAQNYKEVELPFLVSLILLIVALLRVGIQGSWIGEVLPDSCMVIVVGVFIGIWIRIIFEAGYVQCNNRVFMDNLGSILINAILGTVFNTFALGYAMYGVATSIGIDMSPIEGLVFGSFIAAVDPVAVLTVFEEMHVHETLHTIVFGESILNDGVAVVLYRICVALAYEENITGEGLVVGSSFATGIASFVVVFVGGCLMGILHGVAAALVTRFLTSENTRVMEPFILIFIGYMSYLVAEICHFSGIVSIMICGMVLQHYAAKNIHKTSRISVHYFLKLIAGTAETLVFLLLGVEAVTSISEGWNTVFIISAYLLALTFRIMSVFCSSFFLNKIRHLKISLRDQWVMAYGGLRGAIAFSLAFVLADQKYICTADFDPNVNDPDTVFSPFPHRNLFVSATIFIVMITVFVHGTTIKPILNWLHISRAEEHERLGFERLNFKLVDYTMRVVESITQIHTSNWLRDFYFSLDLSLRKYLVKPGGSYCELLERAEEKHMKSLLESYKDQRVRDLVEADERGLHERELENYRWLKMHENFRKVMHEIGEMADVAHHASPRPLRRHYYDELGKERAPGPCERLVATVKHEHDKERHALNPEMQRARNRRTRVQFTDPDEEDRLEMERRQRRDWKYTGDFRARDLESALPARTMRRRHKPKAKEPDTASVRSASSVTSQESFDSSSTVSGLLSDGELNLVRRFASDSNLAPRSHTQAFVTGETWIPIPPADSDSSDAEQNHRPRQPHPHSQSQPSLVRGDSRPLLQDGQDGLDPIEEIEF</sequence>
<comment type="subcellular location">
    <subcellularLocation>
        <location evidence="1">Membrane</location>
        <topology evidence="1">Multi-pass membrane protein</topology>
    </subcellularLocation>
</comment>
<accession>F2UG68</accession>
<feature type="compositionally biased region" description="Basic and acidic residues" evidence="10">
    <location>
        <begin position="684"/>
        <end position="694"/>
    </location>
</feature>
<feature type="transmembrane region" description="Helical" evidence="11">
    <location>
        <begin position="496"/>
        <end position="516"/>
    </location>
</feature>
<dbReference type="Pfam" id="PF00999">
    <property type="entry name" value="Na_H_Exchanger"/>
    <property type="match status" value="1"/>
</dbReference>
<dbReference type="Gene3D" id="6.10.140.1330">
    <property type="match status" value="1"/>
</dbReference>
<feature type="transmembrane region" description="Helical" evidence="11">
    <location>
        <begin position="375"/>
        <end position="396"/>
    </location>
</feature>
<evidence type="ECO:0000313" key="15">
    <source>
        <dbReference type="Proteomes" id="UP000007799"/>
    </source>
</evidence>
<keyword evidence="3 9" id="KW-0812">Transmembrane</keyword>
<evidence type="ECO:0000256" key="11">
    <source>
        <dbReference type="SAM" id="Phobius"/>
    </source>
</evidence>
<proteinExistence type="inferred from homology"/>
<dbReference type="KEGG" id="sre:PTSG_06571"/>
<dbReference type="eggNOG" id="KOG1966">
    <property type="taxonomic scope" value="Eukaryota"/>
</dbReference>
<reference evidence="14" key="1">
    <citation type="submission" date="2009-08" db="EMBL/GenBank/DDBJ databases">
        <title>Annotation of Salpingoeca rosetta.</title>
        <authorList>
            <consortium name="The Broad Institute Genome Sequencing Platform"/>
            <person name="Russ C."/>
            <person name="Cuomo C."/>
            <person name="Burger G."/>
            <person name="Gray M.W."/>
            <person name="Holland P.W.H."/>
            <person name="King N."/>
            <person name="Lang F.B.F."/>
            <person name="Roger A.J."/>
            <person name="Ruiz-Trillo I."/>
            <person name="Young S.K."/>
            <person name="Zeng Q."/>
            <person name="Gargeya S."/>
            <person name="Alvarado L."/>
            <person name="Berlin A."/>
            <person name="Chapman S.B."/>
            <person name="Chen Z."/>
            <person name="Freedman E."/>
            <person name="Gellesch M."/>
            <person name="Goldberg J."/>
            <person name="Griggs A."/>
            <person name="Gujja S."/>
            <person name="Heilman E."/>
            <person name="Heiman D."/>
            <person name="Howarth C."/>
            <person name="Mehta T."/>
            <person name="Neiman D."/>
            <person name="Pearson M."/>
            <person name="Roberts A."/>
            <person name="Saif S."/>
            <person name="Shea T."/>
            <person name="Shenoy N."/>
            <person name="Sisk P."/>
            <person name="Stolte C."/>
            <person name="Sykes S."/>
            <person name="White J."/>
            <person name="Yandava C."/>
            <person name="Haas B."/>
            <person name="Nusbaum C."/>
            <person name="Birren B."/>
        </authorList>
    </citation>
    <scope>NUCLEOTIDE SEQUENCE [LARGE SCALE GENOMIC DNA]</scope>
    <source>
        <strain evidence="14">ATCC 50818</strain>
    </source>
</reference>
<dbReference type="InterPro" id="IPR006153">
    <property type="entry name" value="Cation/H_exchanger_TM"/>
</dbReference>
<evidence type="ECO:0000259" key="13">
    <source>
        <dbReference type="Pfam" id="PF00999"/>
    </source>
</evidence>
<dbReference type="RefSeq" id="XP_004991953.1">
    <property type="nucleotide sequence ID" value="XM_004991896.1"/>
</dbReference>
<feature type="transmembrane region" description="Helical" evidence="11">
    <location>
        <begin position="181"/>
        <end position="203"/>
    </location>
</feature>
<dbReference type="NCBIfam" id="TIGR00840">
    <property type="entry name" value="b_cpa1"/>
    <property type="match status" value="1"/>
</dbReference>
<keyword evidence="7 11" id="KW-0472">Membrane</keyword>
<dbReference type="EMBL" id="GL832972">
    <property type="protein sequence ID" value="EGD75496.1"/>
    <property type="molecule type" value="Genomic_DNA"/>
</dbReference>
<evidence type="ECO:0000256" key="10">
    <source>
        <dbReference type="SAM" id="MobiDB-lite"/>
    </source>
</evidence>
<evidence type="ECO:0000256" key="8">
    <source>
        <dbReference type="ARBA" id="ARBA00023201"/>
    </source>
</evidence>
<feature type="compositionally biased region" description="Polar residues" evidence="10">
    <location>
        <begin position="774"/>
        <end position="785"/>
    </location>
</feature>
<feature type="transmembrane region" description="Helical" evidence="11">
    <location>
        <begin position="143"/>
        <end position="161"/>
    </location>
</feature>
<keyword evidence="5" id="KW-0915">Sodium</keyword>
<feature type="transmembrane region" description="Helical" evidence="11">
    <location>
        <begin position="215"/>
        <end position="234"/>
    </location>
</feature>
<feature type="region of interest" description="Disordered" evidence="10">
    <location>
        <begin position="740"/>
        <end position="785"/>
    </location>
</feature>
<dbReference type="Proteomes" id="UP000007799">
    <property type="component" value="Unassembled WGS sequence"/>
</dbReference>
<evidence type="ECO:0000256" key="9">
    <source>
        <dbReference type="RuleBase" id="RU003722"/>
    </source>
</evidence>
<dbReference type="InParanoid" id="F2UG68"/>
<dbReference type="FunCoup" id="F2UG68">
    <property type="interactions" value="446"/>
</dbReference>
<dbReference type="PANTHER" id="PTHR10110:SF126">
    <property type="entry name" value="NA(+)_H(+) EXCHANGER PROTEIN 7"/>
    <property type="match status" value="1"/>
</dbReference>
<dbReference type="GeneID" id="16072513"/>
<feature type="signal peptide" evidence="12">
    <location>
        <begin position="1"/>
        <end position="33"/>
    </location>
</feature>
<protein>
    <recommendedName>
        <fullName evidence="9">Sodium/hydrogen exchanger</fullName>
    </recommendedName>
</protein>
<keyword evidence="12" id="KW-0732">Signal</keyword>
<keyword evidence="9" id="KW-0050">Antiport</keyword>
<feature type="region of interest" description="Disordered" evidence="10">
    <location>
        <begin position="684"/>
        <end position="719"/>
    </location>
</feature>
<keyword evidence="4 11" id="KW-1133">Transmembrane helix</keyword>
<feature type="chain" id="PRO_5003291057" description="Sodium/hydrogen exchanger" evidence="12">
    <location>
        <begin position="34"/>
        <end position="875"/>
    </location>
</feature>
<dbReference type="InterPro" id="IPR018422">
    <property type="entry name" value="Cation/H_exchanger_CPA1"/>
</dbReference>
<dbReference type="GO" id="GO:0005886">
    <property type="term" value="C:plasma membrane"/>
    <property type="evidence" value="ECO:0007669"/>
    <property type="project" value="TreeGrafter"/>
</dbReference>
<keyword evidence="6 9" id="KW-0406">Ion transport</keyword>
<gene>
    <name evidence="14" type="ORF">PTSG_06571</name>
</gene>
<keyword evidence="2 9" id="KW-0813">Transport</keyword>
<dbReference type="PROSITE" id="PS51257">
    <property type="entry name" value="PROKAR_LIPOPROTEIN"/>
    <property type="match status" value="1"/>
</dbReference>
<evidence type="ECO:0000256" key="7">
    <source>
        <dbReference type="ARBA" id="ARBA00023136"/>
    </source>
</evidence>
<feature type="transmembrane region" description="Helical" evidence="11">
    <location>
        <begin position="324"/>
        <end position="340"/>
    </location>
</feature>
<dbReference type="GO" id="GO:0051453">
    <property type="term" value="P:regulation of intracellular pH"/>
    <property type="evidence" value="ECO:0007669"/>
    <property type="project" value="TreeGrafter"/>
</dbReference>
<name>F2UG68_SALR5</name>
<evidence type="ECO:0000256" key="3">
    <source>
        <dbReference type="ARBA" id="ARBA00022692"/>
    </source>
</evidence>
<evidence type="ECO:0000256" key="2">
    <source>
        <dbReference type="ARBA" id="ARBA00022448"/>
    </source>
</evidence>
<keyword evidence="15" id="KW-1185">Reference proteome</keyword>
<feature type="transmembrane region" description="Helical" evidence="11">
    <location>
        <begin position="113"/>
        <end position="131"/>
    </location>
</feature>
<evidence type="ECO:0000256" key="6">
    <source>
        <dbReference type="ARBA" id="ARBA00023065"/>
    </source>
</evidence>
<dbReference type="AlphaFoldDB" id="F2UG68"/>
<dbReference type="GO" id="GO:0015385">
    <property type="term" value="F:sodium:proton antiporter activity"/>
    <property type="evidence" value="ECO:0007669"/>
    <property type="project" value="InterPro"/>
</dbReference>
<feature type="compositionally biased region" description="Low complexity" evidence="10">
    <location>
        <begin position="762"/>
        <end position="773"/>
    </location>
</feature>
<dbReference type="InterPro" id="IPR004709">
    <property type="entry name" value="NaH_exchanger"/>
</dbReference>
<dbReference type="GO" id="GO:0098719">
    <property type="term" value="P:sodium ion import across plasma membrane"/>
    <property type="evidence" value="ECO:0007669"/>
    <property type="project" value="TreeGrafter"/>
</dbReference>
<keyword evidence="8 9" id="KW-0739">Sodium transport</keyword>
<feature type="transmembrane region" description="Helical" evidence="11">
    <location>
        <begin position="408"/>
        <end position="434"/>
    </location>
</feature>